<dbReference type="EMBL" id="BMIR01000013">
    <property type="protein sequence ID" value="GGE47178.1"/>
    <property type="molecule type" value="Genomic_DNA"/>
</dbReference>
<gene>
    <name evidence="2" type="ORF">GCM10011391_27510</name>
</gene>
<feature type="region of interest" description="Disordered" evidence="1">
    <location>
        <begin position="27"/>
        <end position="71"/>
    </location>
</feature>
<accession>A0A8J3DWP1</accession>
<keyword evidence="3" id="KW-1185">Reference proteome</keyword>
<dbReference type="AlphaFoldDB" id="A0A8J3DWP1"/>
<protein>
    <submittedName>
        <fullName evidence="2">Uncharacterized protein</fullName>
    </submittedName>
</protein>
<reference evidence="2" key="2">
    <citation type="submission" date="2020-09" db="EMBL/GenBank/DDBJ databases">
        <authorList>
            <person name="Sun Q."/>
            <person name="Zhou Y."/>
        </authorList>
    </citation>
    <scope>NUCLEOTIDE SEQUENCE</scope>
    <source>
        <strain evidence="2">CGMCC 1.15371</strain>
    </source>
</reference>
<comment type="caution">
    <text evidence="2">The sequence shown here is derived from an EMBL/GenBank/DDBJ whole genome shotgun (WGS) entry which is preliminary data.</text>
</comment>
<feature type="compositionally biased region" description="Basic and acidic residues" evidence="1">
    <location>
        <begin position="59"/>
        <end position="71"/>
    </location>
</feature>
<proteinExistence type="predicted"/>
<dbReference type="Proteomes" id="UP000628775">
    <property type="component" value="Unassembled WGS sequence"/>
</dbReference>
<organism evidence="2 3">
    <name type="scientific">Pullulanibacillus camelliae</name>
    <dbReference type="NCBI Taxonomy" id="1707096"/>
    <lineage>
        <taxon>Bacteria</taxon>
        <taxon>Bacillati</taxon>
        <taxon>Bacillota</taxon>
        <taxon>Bacilli</taxon>
        <taxon>Bacillales</taxon>
        <taxon>Sporolactobacillaceae</taxon>
        <taxon>Pullulanibacillus</taxon>
    </lineage>
</organism>
<reference evidence="2" key="1">
    <citation type="journal article" date="2014" name="Int. J. Syst. Evol. Microbiol.">
        <title>Complete genome sequence of Corynebacterium casei LMG S-19264T (=DSM 44701T), isolated from a smear-ripened cheese.</title>
        <authorList>
            <consortium name="US DOE Joint Genome Institute (JGI-PGF)"/>
            <person name="Walter F."/>
            <person name="Albersmeier A."/>
            <person name="Kalinowski J."/>
            <person name="Ruckert C."/>
        </authorList>
    </citation>
    <scope>NUCLEOTIDE SEQUENCE</scope>
    <source>
        <strain evidence="2">CGMCC 1.15371</strain>
    </source>
</reference>
<name>A0A8J3DWP1_9BACL</name>
<evidence type="ECO:0000313" key="2">
    <source>
        <dbReference type="EMBL" id="GGE47178.1"/>
    </source>
</evidence>
<evidence type="ECO:0000313" key="3">
    <source>
        <dbReference type="Proteomes" id="UP000628775"/>
    </source>
</evidence>
<dbReference type="RefSeq" id="WP_188695177.1">
    <property type="nucleotide sequence ID" value="NZ_BMIR01000013.1"/>
</dbReference>
<sequence length="143" mass="16440">MITFVIIAIFVVIWAFIGGSQAIKSKQDHSPVKPSLSQPVSQSHNPMARQESRTTQNVEKVDAKDINEEQLRKERDVQREWIQEARGLQNVVTRQASYPMKSIAASPYRLTKRKIAESFIISECIDKPRALRPHPLAKEYQRK</sequence>
<evidence type="ECO:0000256" key="1">
    <source>
        <dbReference type="SAM" id="MobiDB-lite"/>
    </source>
</evidence>
<feature type="compositionally biased region" description="Polar residues" evidence="1">
    <location>
        <begin position="35"/>
        <end position="45"/>
    </location>
</feature>